<keyword evidence="1" id="KW-0732">Signal</keyword>
<dbReference type="EMBL" id="CP042582">
    <property type="protein sequence ID" value="QEX23664.1"/>
    <property type="molecule type" value="Genomic_DNA"/>
</dbReference>
<reference evidence="2 3" key="1">
    <citation type="submission" date="2019-08" db="EMBL/GenBank/DDBJ databases">
        <title>Hyperibacter terrae gen. nov., sp. nov. and Hyperibacter viscosus sp. nov., two new members in the family Rhodospirillaceae isolated from the rhizosphere of Hypericum perforatum.</title>
        <authorList>
            <person name="Noviana Z."/>
        </authorList>
    </citation>
    <scope>NUCLEOTIDE SEQUENCE [LARGE SCALE GENOMIC DNA]</scope>
    <source>
        <strain evidence="2 3">R5959</strain>
    </source>
</reference>
<evidence type="ECO:0000313" key="3">
    <source>
        <dbReference type="Proteomes" id="UP000325797"/>
    </source>
</evidence>
<feature type="chain" id="PRO_5023930245" description="Lipoprotein" evidence="1">
    <location>
        <begin position="33"/>
        <end position="198"/>
    </location>
</feature>
<name>A0A5J6N2X3_9PROT</name>
<sequence length="198" mass="19840">MALARQRVAHSPMTGTIMTKAWFALTAVLALAACTASEVASDATPPELTLSALNRAGNPTFSSREGADTPADACAHFAIAPAHFALSVSDAGGVGRVTVRAAFGRIDPASVIVAPGAPESSLSVASTSSGNEIDVGLSPPGPGLVRTGVLLTFDVVAPSGPPVGVIASAADTHGNLGGLYQVDVRQPGDSVRCRGDRN</sequence>
<gene>
    <name evidence="2" type="ORF">FRZ61_36030</name>
</gene>
<protein>
    <recommendedName>
        <fullName evidence="4">Lipoprotein</fullName>
    </recommendedName>
</protein>
<feature type="signal peptide" evidence="1">
    <location>
        <begin position="1"/>
        <end position="32"/>
    </location>
</feature>
<evidence type="ECO:0000256" key="1">
    <source>
        <dbReference type="SAM" id="SignalP"/>
    </source>
</evidence>
<proteinExistence type="predicted"/>
<keyword evidence="3" id="KW-1185">Reference proteome</keyword>
<organism evidence="2 3">
    <name type="scientific">Hypericibacter adhaerens</name>
    <dbReference type="NCBI Taxonomy" id="2602016"/>
    <lineage>
        <taxon>Bacteria</taxon>
        <taxon>Pseudomonadati</taxon>
        <taxon>Pseudomonadota</taxon>
        <taxon>Alphaproteobacteria</taxon>
        <taxon>Rhodospirillales</taxon>
        <taxon>Dongiaceae</taxon>
        <taxon>Hypericibacter</taxon>
    </lineage>
</organism>
<evidence type="ECO:0008006" key="4">
    <source>
        <dbReference type="Google" id="ProtNLM"/>
    </source>
</evidence>
<accession>A0A5J6N2X3</accession>
<dbReference type="PROSITE" id="PS51257">
    <property type="entry name" value="PROKAR_LIPOPROTEIN"/>
    <property type="match status" value="1"/>
</dbReference>
<dbReference type="KEGG" id="hadh:FRZ61_36030"/>
<dbReference type="AlphaFoldDB" id="A0A5J6N2X3"/>
<dbReference type="Proteomes" id="UP000325797">
    <property type="component" value="Chromosome"/>
</dbReference>
<evidence type="ECO:0000313" key="2">
    <source>
        <dbReference type="EMBL" id="QEX23664.1"/>
    </source>
</evidence>